<evidence type="ECO:0000313" key="7">
    <source>
        <dbReference type="Proteomes" id="UP000694888"/>
    </source>
</evidence>
<accession>A0ABM0K1W9</accession>
<feature type="domain" description="MYND-type" evidence="6">
    <location>
        <begin position="481"/>
        <end position="518"/>
    </location>
</feature>
<feature type="compositionally biased region" description="Basic residues" evidence="5">
    <location>
        <begin position="1"/>
        <end position="18"/>
    </location>
</feature>
<reference evidence="8 9" key="1">
    <citation type="submission" date="2025-05" db="UniProtKB">
        <authorList>
            <consortium name="RefSeq"/>
        </authorList>
    </citation>
    <scope>IDENTIFICATION</scope>
</reference>
<name>A0ABM0K1W9_APLCA</name>
<feature type="compositionally biased region" description="Basic and acidic residues" evidence="5">
    <location>
        <begin position="65"/>
        <end position="75"/>
    </location>
</feature>
<feature type="compositionally biased region" description="Basic and acidic residues" evidence="5">
    <location>
        <begin position="443"/>
        <end position="459"/>
    </location>
</feature>
<keyword evidence="2 4" id="KW-0863">Zinc-finger</keyword>
<evidence type="ECO:0000256" key="4">
    <source>
        <dbReference type="PROSITE-ProRule" id="PRU00134"/>
    </source>
</evidence>
<keyword evidence="3" id="KW-0862">Zinc</keyword>
<evidence type="ECO:0000259" key="6">
    <source>
        <dbReference type="PROSITE" id="PS50865"/>
    </source>
</evidence>
<dbReference type="InterPro" id="IPR002893">
    <property type="entry name" value="Znf_MYND"/>
</dbReference>
<dbReference type="Proteomes" id="UP000694888">
    <property type="component" value="Unplaced"/>
</dbReference>
<gene>
    <name evidence="8 9" type="primary">LOC101858663</name>
</gene>
<organism evidence="7 9">
    <name type="scientific">Aplysia californica</name>
    <name type="common">California sea hare</name>
    <dbReference type="NCBI Taxonomy" id="6500"/>
    <lineage>
        <taxon>Eukaryota</taxon>
        <taxon>Metazoa</taxon>
        <taxon>Spiralia</taxon>
        <taxon>Lophotrochozoa</taxon>
        <taxon>Mollusca</taxon>
        <taxon>Gastropoda</taxon>
        <taxon>Heterobranchia</taxon>
        <taxon>Euthyneura</taxon>
        <taxon>Tectipleura</taxon>
        <taxon>Aplysiida</taxon>
        <taxon>Aplysioidea</taxon>
        <taxon>Aplysiidae</taxon>
        <taxon>Aplysia</taxon>
    </lineage>
</organism>
<feature type="compositionally biased region" description="Acidic residues" evidence="5">
    <location>
        <begin position="426"/>
        <end position="435"/>
    </location>
</feature>
<feature type="region of interest" description="Disordered" evidence="5">
    <location>
        <begin position="443"/>
        <end position="462"/>
    </location>
</feature>
<evidence type="ECO:0000256" key="1">
    <source>
        <dbReference type="ARBA" id="ARBA00022723"/>
    </source>
</evidence>
<feature type="compositionally biased region" description="Basic and acidic residues" evidence="5">
    <location>
        <begin position="407"/>
        <end position="416"/>
    </location>
</feature>
<dbReference type="RefSeq" id="XP_005106799.1">
    <property type="nucleotide sequence ID" value="XM_005106742.3"/>
</dbReference>
<feature type="region of interest" description="Disordered" evidence="5">
    <location>
        <begin position="401"/>
        <end position="436"/>
    </location>
</feature>
<evidence type="ECO:0000256" key="3">
    <source>
        <dbReference type="ARBA" id="ARBA00022833"/>
    </source>
</evidence>
<keyword evidence="1" id="KW-0479">Metal-binding</keyword>
<evidence type="ECO:0000256" key="2">
    <source>
        <dbReference type="ARBA" id="ARBA00022771"/>
    </source>
</evidence>
<evidence type="ECO:0000256" key="5">
    <source>
        <dbReference type="SAM" id="MobiDB-lite"/>
    </source>
</evidence>
<dbReference type="PROSITE" id="PS50865">
    <property type="entry name" value="ZF_MYND_2"/>
    <property type="match status" value="1"/>
</dbReference>
<dbReference type="PROSITE" id="PS01360">
    <property type="entry name" value="ZF_MYND_1"/>
    <property type="match status" value="1"/>
</dbReference>
<dbReference type="GeneID" id="101858663"/>
<proteinExistence type="predicted"/>
<sequence>MGSKKKGRKKRHHKKVTTRHAPVEEPASENTCLRRASSGGASYVVVNDDSSSSSSGKMTECWAESETKRKDSGTECSRENECVDFPEEIANNEANSGTMRYDLGAECSIENELVDILKEIATKKVTSGTMKNDSGAECSRGNELVDFPEEMANNEANSGRMRDDLGAECSIENEWVDILKEIATKKANSGTMKNDSGAECWRENECIDFLKDMTENEVYSETTKKDSRAEFSGEKESVDFAANIMTEEGVNNETLRKDSGAECSRANECVESLEELAEYEVTSETPRKGSGLESSRENTKITYSDVYGEDRYDEEEEIERKFGKTVYRKSEIDHRKDEVDIMASPCLSPPFGDRRWVQHKRWAPRKVITATRGPGVQEDLAVLGAKLDALHFARERRERQKRIVVGKRQENERKTDTAGGPVGAEEGGDSLDEQPIDMRKGHYVDEGRKGNKGKEFKREEKKRKQTKMVEFTGEEITNKVCVCCGKRGVMLPCSHCLWAGYCGQRCQQQDHQDHEKSCKNTMKFGAALREYLLDRPEVEIPGCYSLCDLNRLSSVVVSPGAVISKHVIAEIVCPHQHSFRPSVVIQDIHGAITFMVFYSDTEMYTSTEPTYPHLQPEVPVVPLKDCLVPGNFVVIHRPSWHYFSDTTVGFRIDNLTDVHFITR</sequence>
<protein>
    <submittedName>
        <fullName evidence="8 9">Uncharacterized protein LOC101858663</fullName>
    </submittedName>
</protein>
<dbReference type="Gene3D" id="6.10.140.2220">
    <property type="match status" value="1"/>
</dbReference>
<dbReference type="RefSeq" id="XP_005106800.1">
    <property type="nucleotide sequence ID" value="XM_005106743.3"/>
</dbReference>
<evidence type="ECO:0000313" key="9">
    <source>
        <dbReference type="RefSeq" id="XP_005106800.1"/>
    </source>
</evidence>
<dbReference type="SUPFAM" id="SSF144232">
    <property type="entry name" value="HIT/MYND zinc finger-like"/>
    <property type="match status" value="1"/>
</dbReference>
<keyword evidence="7" id="KW-1185">Reference proteome</keyword>
<feature type="region of interest" description="Disordered" evidence="5">
    <location>
        <begin position="1"/>
        <end position="75"/>
    </location>
</feature>
<evidence type="ECO:0000313" key="8">
    <source>
        <dbReference type="RefSeq" id="XP_005106799.1"/>
    </source>
</evidence>